<sequence length="48" mass="5599">MKTLEFLSELNTAPQGWGFWIDRQQIEANHVGQFSYQLSVISYQLPVK</sequence>
<gene>
    <name evidence="1" type="ORF">MiTe_01202</name>
</gene>
<evidence type="ECO:0000313" key="2">
    <source>
        <dbReference type="Proteomes" id="UP000324917"/>
    </source>
</evidence>
<dbReference type="Proteomes" id="UP000324917">
    <property type="component" value="Unassembled WGS sequence"/>
</dbReference>
<dbReference type="AlphaFoldDB" id="A0A5A5RMK7"/>
<reference evidence="1 2" key="1">
    <citation type="submission" date="2018-09" db="EMBL/GenBank/DDBJ databases">
        <title>Evolutionary history of phycoerythrin pigmentation in the water bloom-forming cyanobacterium Microcystis aeruginosa.</title>
        <authorList>
            <person name="Tanabe Y."/>
            <person name="Tanabe Y."/>
            <person name="Yamaguchi H."/>
        </authorList>
    </citation>
    <scope>NUCLEOTIDE SEQUENCE [LARGE SCALE GENOMIC DNA]</scope>
    <source>
        <strain evidence="1 2">NIES-2520</strain>
    </source>
</reference>
<dbReference type="RefSeq" id="WP_172970488.1">
    <property type="nucleotide sequence ID" value="NZ_BHVP01000015.1"/>
</dbReference>
<evidence type="ECO:0000313" key="1">
    <source>
        <dbReference type="EMBL" id="GCA74377.1"/>
    </source>
</evidence>
<proteinExistence type="predicted"/>
<accession>A0A5A5RMK7</accession>
<dbReference type="EMBL" id="BHVP01000015">
    <property type="protein sequence ID" value="GCA74377.1"/>
    <property type="molecule type" value="Genomic_DNA"/>
</dbReference>
<protein>
    <submittedName>
        <fullName evidence="1">Uncharacterized protein</fullName>
    </submittedName>
</protein>
<name>A0A5A5RMK7_MICAE</name>
<comment type="caution">
    <text evidence="1">The sequence shown here is derived from an EMBL/GenBank/DDBJ whole genome shotgun (WGS) entry which is preliminary data.</text>
</comment>
<organism evidence="1 2">
    <name type="scientific">Microcystis aeruginosa NIES-2520</name>
    <dbReference type="NCBI Taxonomy" id="2303982"/>
    <lineage>
        <taxon>Bacteria</taxon>
        <taxon>Bacillati</taxon>
        <taxon>Cyanobacteriota</taxon>
        <taxon>Cyanophyceae</taxon>
        <taxon>Oscillatoriophycideae</taxon>
        <taxon>Chroococcales</taxon>
        <taxon>Microcystaceae</taxon>
        <taxon>Microcystis</taxon>
    </lineage>
</organism>